<name>A0ACB9H9I3_CICIN</name>
<organism evidence="1 2">
    <name type="scientific">Cichorium intybus</name>
    <name type="common">Chicory</name>
    <dbReference type="NCBI Taxonomy" id="13427"/>
    <lineage>
        <taxon>Eukaryota</taxon>
        <taxon>Viridiplantae</taxon>
        <taxon>Streptophyta</taxon>
        <taxon>Embryophyta</taxon>
        <taxon>Tracheophyta</taxon>
        <taxon>Spermatophyta</taxon>
        <taxon>Magnoliopsida</taxon>
        <taxon>eudicotyledons</taxon>
        <taxon>Gunneridae</taxon>
        <taxon>Pentapetalae</taxon>
        <taxon>asterids</taxon>
        <taxon>campanulids</taxon>
        <taxon>Asterales</taxon>
        <taxon>Asteraceae</taxon>
        <taxon>Cichorioideae</taxon>
        <taxon>Cichorieae</taxon>
        <taxon>Cichoriinae</taxon>
        <taxon>Cichorium</taxon>
    </lineage>
</organism>
<accession>A0ACB9H9I3</accession>
<protein>
    <submittedName>
        <fullName evidence="1">Uncharacterized protein</fullName>
    </submittedName>
</protein>
<evidence type="ECO:0000313" key="1">
    <source>
        <dbReference type="EMBL" id="KAI3792349.1"/>
    </source>
</evidence>
<dbReference type="Proteomes" id="UP001055811">
    <property type="component" value="Linkage Group LG01"/>
</dbReference>
<keyword evidence="2" id="KW-1185">Reference proteome</keyword>
<gene>
    <name evidence="1" type="ORF">L2E82_06226</name>
</gene>
<sequence>MVEVTISLKKIKVRVTEVEGKLYDQCKMEKETNCTIEREDEEDSEDEDLFLTSDEESQARFSDKEDEEDDFPMRLSDEEDEEDDRQSNVQTMVPETVLNSQTCEEKSSNEPEVFRESGDTFNSPLIAVVPTEQIGRHATNFELEETDLSLSQISPTSVNKKVNSLNSKNNSNEPDFSEVDRDKKKQAQRAQWGYQSPRGE</sequence>
<evidence type="ECO:0000313" key="2">
    <source>
        <dbReference type="Proteomes" id="UP001055811"/>
    </source>
</evidence>
<comment type="caution">
    <text evidence="1">The sequence shown here is derived from an EMBL/GenBank/DDBJ whole genome shotgun (WGS) entry which is preliminary data.</text>
</comment>
<reference evidence="2" key="1">
    <citation type="journal article" date="2022" name="Mol. Ecol. Resour.">
        <title>The genomes of chicory, endive, great burdock and yacon provide insights into Asteraceae palaeo-polyploidization history and plant inulin production.</title>
        <authorList>
            <person name="Fan W."/>
            <person name="Wang S."/>
            <person name="Wang H."/>
            <person name="Wang A."/>
            <person name="Jiang F."/>
            <person name="Liu H."/>
            <person name="Zhao H."/>
            <person name="Xu D."/>
            <person name="Zhang Y."/>
        </authorList>
    </citation>
    <scope>NUCLEOTIDE SEQUENCE [LARGE SCALE GENOMIC DNA]</scope>
    <source>
        <strain evidence="2">cv. Punajuju</strain>
    </source>
</reference>
<reference evidence="1 2" key="2">
    <citation type="journal article" date="2022" name="Mol. Ecol. Resour.">
        <title>The genomes of chicory, endive, great burdock and yacon provide insights into Asteraceae paleo-polyploidization history and plant inulin production.</title>
        <authorList>
            <person name="Fan W."/>
            <person name="Wang S."/>
            <person name="Wang H."/>
            <person name="Wang A."/>
            <person name="Jiang F."/>
            <person name="Liu H."/>
            <person name="Zhao H."/>
            <person name="Xu D."/>
            <person name="Zhang Y."/>
        </authorList>
    </citation>
    <scope>NUCLEOTIDE SEQUENCE [LARGE SCALE GENOMIC DNA]</scope>
    <source>
        <strain evidence="2">cv. Punajuju</strain>
        <tissue evidence="1">Leaves</tissue>
    </source>
</reference>
<proteinExistence type="predicted"/>
<dbReference type="EMBL" id="CM042009">
    <property type="protein sequence ID" value="KAI3792349.1"/>
    <property type="molecule type" value="Genomic_DNA"/>
</dbReference>